<evidence type="ECO:0000256" key="1">
    <source>
        <dbReference type="ARBA" id="ARBA00004273"/>
    </source>
</evidence>
<feature type="binding site" evidence="11">
    <location>
        <position position="241"/>
    </location>
    <ligand>
        <name>Zn(2+)</name>
        <dbReference type="ChEBI" id="CHEBI:29105"/>
    </ligand>
</feature>
<feature type="compositionally biased region" description="Low complexity" evidence="13">
    <location>
        <begin position="29"/>
        <end position="42"/>
    </location>
</feature>
<dbReference type="GO" id="GO:0045277">
    <property type="term" value="C:respiratory chain complex IV"/>
    <property type="evidence" value="ECO:0007669"/>
    <property type="project" value="InterPro"/>
</dbReference>
<keyword evidence="3 11" id="KW-0479">Metal-binding</keyword>
<evidence type="ECO:0000256" key="4">
    <source>
        <dbReference type="ARBA" id="ARBA00022792"/>
    </source>
</evidence>
<evidence type="ECO:0000256" key="11">
    <source>
        <dbReference type="PIRSR" id="PIRSR602124-1"/>
    </source>
</evidence>
<dbReference type="SUPFAM" id="SSF57802">
    <property type="entry name" value="Rubredoxin-like"/>
    <property type="match status" value="1"/>
</dbReference>
<feature type="modified residue" description="N6-acetyllysine" evidence="12">
    <location>
        <position position="269"/>
    </location>
</feature>
<reference evidence="14" key="1">
    <citation type="submission" date="2019-08" db="EMBL/GenBank/DDBJ databases">
        <title>Three high-quality genomes provides insights into domestication of ducks.</title>
        <authorList>
            <person name="Hou Z.C."/>
            <person name="Zhu F."/>
            <person name="Yin Z.T."/>
            <person name="Zhang F."/>
        </authorList>
    </citation>
    <scope>NUCLEOTIDE SEQUENCE [LARGE SCALE GENOMIC DNA]</scope>
</reference>
<dbReference type="InterPro" id="IPR002124">
    <property type="entry name" value="Cyt_c_oxidase_su5b"/>
</dbReference>
<dbReference type="PROSITE" id="PS51359">
    <property type="entry name" value="COX5B_2"/>
    <property type="match status" value="1"/>
</dbReference>
<dbReference type="Ensembl" id="ENSAPLT00020013891.1">
    <property type="protein sequence ID" value="ENSAPLP00020012903.1"/>
    <property type="gene ID" value="ENSAPLG00020009453.1"/>
</dbReference>
<name>A0A8B9SY32_ANAPL</name>
<evidence type="ECO:0000256" key="2">
    <source>
        <dbReference type="ARBA" id="ARBA00020224"/>
    </source>
</evidence>
<dbReference type="Gene3D" id="2.60.11.10">
    <property type="entry name" value="Cytochrome c oxidase, subunit Vb"/>
    <property type="match status" value="1"/>
</dbReference>
<proteinExistence type="predicted"/>
<feature type="binding site" evidence="11">
    <location>
        <position position="264"/>
    </location>
    <ligand>
        <name>Zn(2+)</name>
        <dbReference type="ChEBI" id="CHEBI:29105"/>
    </ligand>
</feature>
<evidence type="ECO:0000256" key="10">
    <source>
        <dbReference type="ARBA" id="ARBA00031048"/>
    </source>
</evidence>
<dbReference type="InterPro" id="IPR036972">
    <property type="entry name" value="Cyt_c_oxidase_su5b_sf"/>
</dbReference>
<dbReference type="PROSITE" id="PS00848">
    <property type="entry name" value="COX5B_1"/>
    <property type="match status" value="1"/>
</dbReference>
<feature type="region of interest" description="Disordered" evidence="13">
    <location>
        <begin position="75"/>
        <end position="97"/>
    </location>
</feature>
<reference evidence="14" key="3">
    <citation type="submission" date="2025-09" db="UniProtKB">
        <authorList>
            <consortium name="Ensembl"/>
        </authorList>
    </citation>
    <scope>IDENTIFICATION</scope>
</reference>
<keyword evidence="4" id="KW-0999">Mitochondrion inner membrane</keyword>
<organism evidence="14 15">
    <name type="scientific">Anas platyrhynchos</name>
    <name type="common">Mallard</name>
    <name type="synonym">Anas boschas</name>
    <dbReference type="NCBI Taxonomy" id="8839"/>
    <lineage>
        <taxon>Eukaryota</taxon>
        <taxon>Metazoa</taxon>
        <taxon>Chordata</taxon>
        <taxon>Craniata</taxon>
        <taxon>Vertebrata</taxon>
        <taxon>Euteleostomi</taxon>
        <taxon>Archelosauria</taxon>
        <taxon>Archosauria</taxon>
        <taxon>Dinosauria</taxon>
        <taxon>Saurischia</taxon>
        <taxon>Theropoda</taxon>
        <taxon>Coelurosauria</taxon>
        <taxon>Aves</taxon>
        <taxon>Neognathae</taxon>
        <taxon>Galloanserae</taxon>
        <taxon>Anseriformes</taxon>
        <taxon>Anatidae</taxon>
        <taxon>Anatinae</taxon>
        <taxon>Anas</taxon>
    </lineage>
</organism>
<feature type="binding site" evidence="11">
    <location>
        <position position="239"/>
    </location>
    <ligand>
        <name>Zn(2+)</name>
        <dbReference type="ChEBI" id="CHEBI:29105"/>
    </ligand>
</feature>
<evidence type="ECO:0000256" key="13">
    <source>
        <dbReference type="SAM" id="MobiDB-lite"/>
    </source>
</evidence>
<dbReference type="GO" id="GO:0046872">
    <property type="term" value="F:metal ion binding"/>
    <property type="evidence" value="ECO:0007669"/>
    <property type="project" value="UniProtKB-KW"/>
</dbReference>
<dbReference type="CDD" id="cd00924">
    <property type="entry name" value="Cyt_c_Oxidase_Vb"/>
    <property type="match status" value="1"/>
</dbReference>
<keyword evidence="7" id="KW-0007">Acetylation</keyword>
<dbReference type="PANTHER" id="PTHR10122:SF20">
    <property type="entry name" value="CYTOCHROME C OXIDASE SUBUNIT 5B, MITOCHONDRIAL"/>
    <property type="match status" value="1"/>
</dbReference>
<feature type="region of interest" description="Disordered" evidence="13">
    <location>
        <begin position="1"/>
        <end position="60"/>
    </location>
</feature>
<evidence type="ECO:0000256" key="9">
    <source>
        <dbReference type="ARBA" id="ARBA00023136"/>
    </source>
</evidence>
<keyword evidence="8" id="KW-0496">Mitochondrion</keyword>
<evidence type="ECO:0000256" key="5">
    <source>
        <dbReference type="ARBA" id="ARBA00022833"/>
    </source>
</evidence>
<dbReference type="Pfam" id="PF01215">
    <property type="entry name" value="COX5B"/>
    <property type="match status" value="1"/>
</dbReference>
<comment type="subcellular location">
    <subcellularLocation>
        <location evidence="1">Mitochondrion inner membrane</location>
    </subcellularLocation>
</comment>
<reference evidence="14" key="2">
    <citation type="submission" date="2025-08" db="UniProtKB">
        <authorList>
            <consortium name="Ensembl"/>
        </authorList>
    </citation>
    <scope>IDENTIFICATION</scope>
</reference>
<dbReference type="PANTHER" id="PTHR10122">
    <property type="entry name" value="CYTOCHROME C OXIDASE SUBUNIT 5B, MITOCHONDRIAL"/>
    <property type="match status" value="1"/>
</dbReference>
<dbReference type="Proteomes" id="UP000694400">
    <property type="component" value="Chromosome 27"/>
</dbReference>
<feature type="modified residue" description="N6-acetyllysine" evidence="12">
    <location>
        <position position="234"/>
    </location>
</feature>
<feature type="region of interest" description="Disordered" evidence="13">
    <location>
        <begin position="136"/>
        <end position="190"/>
    </location>
</feature>
<evidence type="ECO:0000256" key="3">
    <source>
        <dbReference type="ARBA" id="ARBA00022723"/>
    </source>
</evidence>
<evidence type="ECO:0000256" key="7">
    <source>
        <dbReference type="ARBA" id="ARBA00022990"/>
    </source>
</evidence>
<feature type="binding site" evidence="11">
    <location>
        <position position="261"/>
    </location>
    <ligand>
        <name>Zn(2+)</name>
        <dbReference type="ChEBI" id="CHEBI:29105"/>
    </ligand>
</feature>
<dbReference type="FunFam" id="2.60.11.10:FF:000001">
    <property type="entry name" value="Cytochrome c oxidase subunit 5B, mitochondrial"/>
    <property type="match status" value="1"/>
</dbReference>
<evidence type="ECO:0000256" key="6">
    <source>
        <dbReference type="ARBA" id="ARBA00022946"/>
    </source>
</evidence>
<evidence type="ECO:0000313" key="14">
    <source>
        <dbReference type="Ensembl" id="ENSAPLP00020012903.1"/>
    </source>
</evidence>
<keyword evidence="5 11" id="KW-0862">Zinc</keyword>
<accession>A0A8B9SY32</accession>
<keyword evidence="6" id="KW-0809">Transit peptide</keyword>
<keyword evidence="9" id="KW-0472">Membrane</keyword>
<dbReference type="GO" id="GO:0005743">
    <property type="term" value="C:mitochondrial inner membrane"/>
    <property type="evidence" value="ECO:0007669"/>
    <property type="project" value="UniProtKB-SubCell"/>
</dbReference>
<dbReference type="AlphaFoldDB" id="A0A8B9SY32"/>
<protein>
    <recommendedName>
        <fullName evidence="2">Cytochrome c oxidase subunit 5B, mitochondrial</fullName>
    </recommendedName>
    <alternativeName>
        <fullName evidence="10">Cytochrome c oxidase polypeptide Vb</fullName>
    </alternativeName>
</protein>
<sequence>MVVGRPRCPQSPGDASPPPWGLASSSTMAALPAQAPLLRPGPVARGVASHTRGRGQLLGAWPRAPGRVRALRAGLVAPGNSRPAATSAAPPLPLPPPPPEVPGAAAVAAAMASRLLRVSAALRLLPAATARAAPVRHLAAPGERGRGGNRAGNGNREREPGVREGGGGEAAGSRSDGAPHPAGGLASDQEQATGLERKVLEAMNKGLDPYSMFRPKRYAGTKEDPNLVPSIGDKRIVGCVCEEDNSCVIWFWLHKGEAQRCPSCGAHYKLIPHELPH</sequence>
<evidence type="ECO:0000313" key="15">
    <source>
        <dbReference type="Proteomes" id="UP000694400"/>
    </source>
</evidence>
<evidence type="ECO:0000256" key="8">
    <source>
        <dbReference type="ARBA" id="ARBA00023128"/>
    </source>
</evidence>
<dbReference type="GO" id="GO:0006123">
    <property type="term" value="P:mitochondrial electron transport, cytochrome c to oxygen"/>
    <property type="evidence" value="ECO:0007669"/>
    <property type="project" value="InterPro"/>
</dbReference>
<evidence type="ECO:0000256" key="12">
    <source>
        <dbReference type="PIRSR" id="PIRSR602124-3"/>
    </source>
</evidence>
<feature type="modified residue" description="N6-acetyllysine" evidence="12">
    <location>
        <position position="216"/>
    </location>
</feature>